<evidence type="ECO:0000256" key="4">
    <source>
        <dbReference type="ARBA" id="ARBA00022475"/>
    </source>
</evidence>
<evidence type="ECO:0000256" key="8">
    <source>
        <dbReference type="PIRNR" id="PIRNR028784"/>
    </source>
</evidence>
<dbReference type="EMBL" id="FNPR01000003">
    <property type="protein sequence ID" value="SDY65699.1"/>
    <property type="molecule type" value="Genomic_DNA"/>
</dbReference>
<dbReference type="PIRSF" id="PIRSF028784">
    <property type="entry name" value="MrpF"/>
    <property type="match status" value="1"/>
</dbReference>
<dbReference type="NCBIfam" id="NF004812">
    <property type="entry name" value="PRK06161.1"/>
    <property type="match status" value="1"/>
</dbReference>
<dbReference type="Proteomes" id="UP000199026">
    <property type="component" value="Unassembled WGS sequence"/>
</dbReference>
<keyword evidence="3 8" id="KW-0813">Transport</keyword>
<keyword evidence="8" id="KW-0050">Antiport</keyword>
<feature type="transmembrane region" description="Helical" evidence="9">
    <location>
        <begin position="6"/>
        <end position="28"/>
    </location>
</feature>
<evidence type="ECO:0000313" key="11">
    <source>
        <dbReference type="Proteomes" id="UP000199026"/>
    </source>
</evidence>
<dbReference type="RefSeq" id="WP_089891799.1">
    <property type="nucleotide sequence ID" value="NZ_CALJFH010000019.1"/>
</dbReference>
<evidence type="ECO:0000256" key="5">
    <source>
        <dbReference type="ARBA" id="ARBA00022692"/>
    </source>
</evidence>
<dbReference type="GO" id="GO:0015385">
    <property type="term" value="F:sodium:proton antiporter activity"/>
    <property type="evidence" value="ECO:0007669"/>
    <property type="project" value="TreeGrafter"/>
</dbReference>
<dbReference type="OrthoDB" id="9800226at2"/>
<dbReference type="Pfam" id="PF04066">
    <property type="entry name" value="MrpF_PhaF"/>
    <property type="match status" value="1"/>
</dbReference>
<dbReference type="AlphaFoldDB" id="A0A1H3LNJ1"/>
<keyword evidence="5 9" id="KW-0812">Transmembrane</keyword>
<evidence type="ECO:0000313" key="10">
    <source>
        <dbReference type="EMBL" id="SDY65699.1"/>
    </source>
</evidence>
<comment type="similarity">
    <text evidence="2 8">Belongs to the CPA3 antiporters (TC 2.A.63) subunit F family.</text>
</comment>
<keyword evidence="8" id="KW-0406">Ion transport</keyword>
<protein>
    <submittedName>
        <fullName evidence="10">Multisubunit potassium/proton antiporter, PhaF subunit</fullName>
    </submittedName>
</protein>
<organism evidence="10 11">
    <name type="scientific">Lentibacter algarum</name>
    <dbReference type="NCBI Taxonomy" id="576131"/>
    <lineage>
        <taxon>Bacteria</taxon>
        <taxon>Pseudomonadati</taxon>
        <taxon>Pseudomonadota</taxon>
        <taxon>Alphaproteobacteria</taxon>
        <taxon>Rhodobacterales</taxon>
        <taxon>Roseobacteraceae</taxon>
        <taxon>Lentibacter</taxon>
    </lineage>
</organism>
<evidence type="ECO:0000256" key="9">
    <source>
        <dbReference type="SAM" id="Phobius"/>
    </source>
</evidence>
<dbReference type="PANTHER" id="PTHR34702:SF1">
    <property type="entry name" value="NA(+)_H(+) ANTIPORTER SUBUNIT F"/>
    <property type="match status" value="1"/>
</dbReference>
<keyword evidence="6 9" id="KW-1133">Transmembrane helix</keyword>
<reference evidence="10 11" key="1">
    <citation type="submission" date="2016-10" db="EMBL/GenBank/DDBJ databases">
        <authorList>
            <person name="de Groot N.N."/>
        </authorList>
    </citation>
    <scope>NUCLEOTIDE SEQUENCE [LARGE SCALE GENOMIC DNA]</scope>
    <source>
        <strain evidence="10 11">DSM 24677</strain>
    </source>
</reference>
<evidence type="ECO:0000256" key="6">
    <source>
        <dbReference type="ARBA" id="ARBA00022989"/>
    </source>
</evidence>
<feature type="transmembrane region" description="Helical" evidence="9">
    <location>
        <begin position="40"/>
        <end position="59"/>
    </location>
</feature>
<feature type="transmembrane region" description="Helical" evidence="9">
    <location>
        <begin position="65"/>
        <end position="89"/>
    </location>
</feature>
<sequence>MMSAPDLMSLALSIAFISLAVAQLMCMIRLVLGPSTGDRILALDTMVINALGLVILLGIHQGVRIYFEVSLLIAMLGFVSTVALARFILRGDIIE</sequence>
<dbReference type="InterPro" id="IPR007208">
    <property type="entry name" value="MrpF/PhaF-like"/>
</dbReference>
<dbReference type="GeneID" id="78125002"/>
<gene>
    <name evidence="10" type="ORF">SAMN05444486_10343</name>
</gene>
<keyword evidence="4 8" id="KW-1003">Cell membrane</keyword>
<dbReference type="STRING" id="576131.SAMN05444486_10343"/>
<evidence type="ECO:0000256" key="1">
    <source>
        <dbReference type="ARBA" id="ARBA00004651"/>
    </source>
</evidence>
<keyword evidence="11" id="KW-1185">Reference proteome</keyword>
<name>A0A1H3LNJ1_9RHOB</name>
<keyword evidence="7 8" id="KW-0472">Membrane</keyword>
<evidence type="ECO:0000256" key="2">
    <source>
        <dbReference type="ARBA" id="ARBA00009212"/>
    </source>
</evidence>
<evidence type="ECO:0000256" key="3">
    <source>
        <dbReference type="ARBA" id="ARBA00022448"/>
    </source>
</evidence>
<dbReference type="GO" id="GO:0005886">
    <property type="term" value="C:plasma membrane"/>
    <property type="evidence" value="ECO:0007669"/>
    <property type="project" value="UniProtKB-SubCell"/>
</dbReference>
<proteinExistence type="inferred from homology"/>
<evidence type="ECO:0000256" key="7">
    <source>
        <dbReference type="ARBA" id="ARBA00023136"/>
    </source>
</evidence>
<dbReference type="PANTHER" id="PTHR34702">
    <property type="entry name" value="NA(+)/H(+) ANTIPORTER SUBUNIT F1"/>
    <property type="match status" value="1"/>
</dbReference>
<accession>A0A1H3LNJ1</accession>
<comment type="subcellular location">
    <subcellularLocation>
        <location evidence="1 8">Cell membrane</location>
        <topology evidence="1 8">Multi-pass membrane protein</topology>
    </subcellularLocation>
</comment>